<keyword evidence="1" id="KW-0812">Transmembrane</keyword>
<dbReference type="EMBL" id="VBPA01000136">
    <property type="protein sequence ID" value="TMQ71275.1"/>
    <property type="molecule type" value="Genomic_DNA"/>
</dbReference>
<evidence type="ECO:0000313" key="3">
    <source>
        <dbReference type="Proteomes" id="UP000319836"/>
    </source>
</evidence>
<sequence>MPYGAPELKEVARKYMFRGVLFGSIAWLVLFLLSFGTSFLLAHRPHETKIVVVPYRELAAPPPLS</sequence>
<feature type="transmembrane region" description="Helical" evidence="1">
    <location>
        <begin position="20"/>
        <end position="42"/>
    </location>
</feature>
<reference evidence="2 3" key="1">
    <citation type="journal article" date="2019" name="Nat. Microbiol.">
        <title>Mediterranean grassland soil C-N compound turnover is dependent on rainfall and depth, and is mediated by genomically divergent microorganisms.</title>
        <authorList>
            <person name="Diamond S."/>
            <person name="Andeer P.F."/>
            <person name="Li Z."/>
            <person name="Crits-Christoph A."/>
            <person name="Burstein D."/>
            <person name="Anantharaman K."/>
            <person name="Lane K.R."/>
            <person name="Thomas B.C."/>
            <person name="Pan C."/>
            <person name="Northen T.R."/>
            <person name="Banfield J.F."/>
        </authorList>
    </citation>
    <scope>NUCLEOTIDE SEQUENCE [LARGE SCALE GENOMIC DNA]</scope>
    <source>
        <strain evidence="2">WS_10</strain>
    </source>
</reference>
<accession>A0A538U5X8</accession>
<organism evidence="2 3">
    <name type="scientific">Eiseniibacteriota bacterium</name>
    <dbReference type="NCBI Taxonomy" id="2212470"/>
    <lineage>
        <taxon>Bacteria</taxon>
        <taxon>Candidatus Eiseniibacteriota</taxon>
    </lineage>
</organism>
<feature type="non-terminal residue" evidence="2">
    <location>
        <position position="65"/>
    </location>
</feature>
<keyword evidence="1" id="KW-1133">Transmembrane helix</keyword>
<keyword evidence="1" id="KW-0472">Membrane</keyword>
<comment type="caution">
    <text evidence="2">The sequence shown here is derived from an EMBL/GenBank/DDBJ whole genome shotgun (WGS) entry which is preliminary data.</text>
</comment>
<gene>
    <name evidence="2" type="ORF">E6K80_06120</name>
</gene>
<protein>
    <submittedName>
        <fullName evidence="2">Uncharacterized protein</fullName>
    </submittedName>
</protein>
<proteinExistence type="predicted"/>
<evidence type="ECO:0000313" key="2">
    <source>
        <dbReference type="EMBL" id="TMQ71275.1"/>
    </source>
</evidence>
<dbReference type="AlphaFoldDB" id="A0A538U5X8"/>
<evidence type="ECO:0000256" key="1">
    <source>
        <dbReference type="SAM" id="Phobius"/>
    </source>
</evidence>
<name>A0A538U5X8_UNCEI</name>
<dbReference type="Proteomes" id="UP000319836">
    <property type="component" value="Unassembled WGS sequence"/>
</dbReference>